<evidence type="ECO:0000313" key="2">
    <source>
        <dbReference type="EMBL" id="KIJ23878.1"/>
    </source>
</evidence>
<keyword evidence="3" id="KW-1185">Reference proteome</keyword>
<gene>
    <name evidence="2" type="ORF">M422DRAFT_56664</name>
</gene>
<name>A0A0C9T4T8_SPHS4</name>
<dbReference type="AlphaFoldDB" id="A0A0C9T4T8"/>
<keyword evidence="1" id="KW-0472">Membrane</keyword>
<feature type="transmembrane region" description="Helical" evidence="1">
    <location>
        <begin position="88"/>
        <end position="107"/>
    </location>
</feature>
<reference evidence="2 3" key="1">
    <citation type="submission" date="2014-06" db="EMBL/GenBank/DDBJ databases">
        <title>Evolutionary Origins and Diversification of the Mycorrhizal Mutualists.</title>
        <authorList>
            <consortium name="DOE Joint Genome Institute"/>
            <consortium name="Mycorrhizal Genomics Consortium"/>
            <person name="Kohler A."/>
            <person name="Kuo A."/>
            <person name="Nagy L.G."/>
            <person name="Floudas D."/>
            <person name="Copeland A."/>
            <person name="Barry K.W."/>
            <person name="Cichocki N."/>
            <person name="Veneault-Fourrey C."/>
            <person name="LaButti K."/>
            <person name="Lindquist E.A."/>
            <person name="Lipzen A."/>
            <person name="Lundell T."/>
            <person name="Morin E."/>
            <person name="Murat C."/>
            <person name="Riley R."/>
            <person name="Ohm R."/>
            <person name="Sun H."/>
            <person name="Tunlid A."/>
            <person name="Henrissat B."/>
            <person name="Grigoriev I.V."/>
            <person name="Hibbett D.S."/>
            <person name="Martin F."/>
        </authorList>
    </citation>
    <scope>NUCLEOTIDE SEQUENCE [LARGE SCALE GENOMIC DNA]</scope>
    <source>
        <strain evidence="2 3">SS14</strain>
    </source>
</reference>
<evidence type="ECO:0000313" key="3">
    <source>
        <dbReference type="Proteomes" id="UP000054279"/>
    </source>
</evidence>
<organism evidence="2 3">
    <name type="scientific">Sphaerobolus stellatus (strain SS14)</name>
    <dbReference type="NCBI Taxonomy" id="990650"/>
    <lineage>
        <taxon>Eukaryota</taxon>
        <taxon>Fungi</taxon>
        <taxon>Dikarya</taxon>
        <taxon>Basidiomycota</taxon>
        <taxon>Agaricomycotina</taxon>
        <taxon>Agaricomycetes</taxon>
        <taxon>Phallomycetidae</taxon>
        <taxon>Geastrales</taxon>
        <taxon>Sphaerobolaceae</taxon>
        <taxon>Sphaerobolus</taxon>
    </lineage>
</organism>
<protein>
    <submittedName>
        <fullName evidence="2">Uncharacterized protein</fullName>
    </submittedName>
</protein>
<keyword evidence="1" id="KW-1133">Transmembrane helix</keyword>
<keyword evidence="1" id="KW-0812">Transmembrane</keyword>
<accession>A0A0C9T4T8</accession>
<dbReference type="EMBL" id="KN837572">
    <property type="protein sequence ID" value="KIJ23878.1"/>
    <property type="molecule type" value="Genomic_DNA"/>
</dbReference>
<sequence length="115" mass="12938">MKQEGYSDGKLLNFQVNQHININDSWIIKFQYPQSQFSMPLIEILPICPYLFLLIPADKIKKMEVMREENCYPELIGVNRLMRPKASLGLNIGLAIFASGLLQGIALGEQGACPV</sequence>
<dbReference type="Proteomes" id="UP000054279">
    <property type="component" value="Unassembled WGS sequence"/>
</dbReference>
<proteinExistence type="predicted"/>
<dbReference type="HOGENOM" id="CLU_2110539_0_0_1"/>
<feature type="transmembrane region" description="Helical" evidence="1">
    <location>
        <begin position="37"/>
        <end position="57"/>
    </location>
</feature>
<evidence type="ECO:0000256" key="1">
    <source>
        <dbReference type="SAM" id="Phobius"/>
    </source>
</evidence>